<dbReference type="Proteomes" id="UP000077521">
    <property type="component" value="Unassembled WGS sequence"/>
</dbReference>
<feature type="compositionally biased region" description="Low complexity" evidence="1">
    <location>
        <begin position="412"/>
        <end position="430"/>
    </location>
</feature>
<feature type="compositionally biased region" description="Basic and acidic residues" evidence="1">
    <location>
        <begin position="604"/>
        <end position="621"/>
    </location>
</feature>
<reference evidence="2" key="2">
    <citation type="journal article" date="2019" name="IMA Fungus">
        <title>Genome sequencing and comparison of five Tilletia species to identify candidate genes for the detection of regulated species infecting wheat.</title>
        <authorList>
            <person name="Nguyen H.D.T."/>
            <person name="Sultana T."/>
            <person name="Kesanakurti P."/>
            <person name="Hambleton S."/>
        </authorList>
    </citation>
    <scope>NUCLEOTIDE SEQUENCE</scope>
    <source>
        <strain evidence="2">DAOMC 236416</strain>
    </source>
</reference>
<feature type="compositionally biased region" description="Low complexity" evidence="1">
    <location>
        <begin position="561"/>
        <end position="575"/>
    </location>
</feature>
<name>A0A177TQZ4_9BASI</name>
<protein>
    <submittedName>
        <fullName evidence="2">Uncharacterized protein</fullName>
    </submittedName>
</protein>
<feature type="region of interest" description="Disordered" evidence="1">
    <location>
        <begin position="325"/>
        <end position="443"/>
    </location>
</feature>
<keyword evidence="3" id="KW-1185">Reference proteome</keyword>
<sequence>MALPVGPAAPAETSSSAVVGSLSAFILKRAKAVHKKLQRITSYETQDKATLNADQVRAVASKPTLEAVYAELNAILAQTQQHEANARSQAEAELARLTDLVNANAQRADEANAQLSFLLQFLHLYSLFHHDSAVNAVTPQPDVPAALAATVTSADIHALNPVLYAFANAPLSGTAPDDSETALGIIKRVKESDSSEIVFSASSSASSIPAGITHARLAELVKALTAAPPIPTQFGALDSNDLESEPTAPVAPSAEADAAAVADDATPVPASSSDPATTAENDVVAQDSDQAPTFLNFDADKGFSLGSGPVPPSAGGRILFMQASEVEGETEAEPEQIAEQLPNESSAPDTTTTPSAQASLPIPEPAETIEPEGGAVDGAPVAEDLPASQADPAAPETTIPPVLHDSVAEPQSSSAATMPTEPATPAEAAPVQPKKIDWASLDSDDDAAIQDEVLRSSVLSLVAGHEKAAESAPQVAPVAAEAEGTRHVKQVGKTRAGQSASNTPASASGPNSSNGPKSGRGTGRTSDSAPAQAPAAPLRKPEPIVDEDGFVLHTTKKTLRQQQLAAQQESQQNRSGGSGRGGGGGRGGGARMGRGGGGGAGAGGRKERREGSGSAEVKEGAVEGASNGHGRERSSGGGGAGRSGSGTGTGRGAGAASGTGAGGNSNGTAARGRGRGRPSNAGGRQGSANPAAASSAPVA</sequence>
<feature type="compositionally biased region" description="Low complexity" evidence="1">
    <location>
        <begin position="499"/>
        <end position="519"/>
    </location>
</feature>
<gene>
    <name evidence="2" type="ORF">A4X13_0g101</name>
</gene>
<feature type="region of interest" description="Disordered" evidence="1">
    <location>
        <begin position="463"/>
        <end position="699"/>
    </location>
</feature>
<accession>A0A177TQZ4</accession>
<evidence type="ECO:0000256" key="1">
    <source>
        <dbReference type="SAM" id="MobiDB-lite"/>
    </source>
</evidence>
<feature type="compositionally biased region" description="Gly residues" evidence="1">
    <location>
        <begin position="635"/>
        <end position="665"/>
    </location>
</feature>
<feature type="compositionally biased region" description="Low complexity" evidence="1">
    <location>
        <begin position="345"/>
        <end position="374"/>
    </location>
</feature>
<feature type="compositionally biased region" description="Low complexity" evidence="1">
    <location>
        <begin position="470"/>
        <end position="482"/>
    </location>
</feature>
<dbReference type="AlphaFoldDB" id="A0A177TQZ4"/>
<organism evidence="2 3">
    <name type="scientific">Tilletia indica</name>
    <dbReference type="NCBI Taxonomy" id="43049"/>
    <lineage>
        <taxon>Eukaryota</taxon>
        <taxon>Fungi</taxon>
        <taxon>Dikarya</taxon>
        <taxon>Basidiomycota</taxon>
        <taxon>Ustilaginomycotina</taxon>
        <taxon>Exobasidiomycetes</taxon>
        <taxon>Tilletiales</taxon>
        <taxon>Tilletiaceae</taxon>
        <taxon>Tilletia</taxon>
    </lineage>
</organism>
<proteinExistence type="predicted"/>
<reference evidence="2" key="1">
    <citation type="submission" date="2016-04" db="EMBL/GenBank/DDBJ databases">
        <authorList>
            <person name="Nguyen H.D."/>
            <person name="Samba Siva P."/>
            <person name="Cullis J."/>
            <person name="Levesque C.A."/>
            <person name="Hambleton S."/>
        </authorList>
    </citation>
    <scope>NUCLEOTIDE SEQUENCE</scope>
    <source>
        <strain evidence="2">DAOMC 236416</strain>
    </source>
</reference>
<comment type="caution">
    <text evidence="2">The sequence shown here is derived from an EMBL/GenBank/DDBJ whole genome shotgun (WGS) entry which is preliminary data.</text>
</comment>
<evidence type="ECO:0000313" key="3">
    <source>
        <dbReference type="Proteomes" id="UP000077521"/>
    </source>
</evidence>
<feature type="compositionally biased region" description="Acidic residues" evidence="1">
    <location>
        <begin position="326"/>
        <end position="336"/>
    </location>
</feature>
<feature type="compositionally biased region" description="Low complexity" evidence="1">
    <location>
        <begin position="666"/>
        <end position="699"/>
    </location>
</feature>
<dbReference type="EMBL" id="LWDF02000003">
    <property type="protein sequence ID" value="KAE8260797.1"/>
    <property type="molecule type" value="Genomic_DNA"/>
</dbReference>
<evidence type="ECO:0000313" key="2">
    <source>
        <dbReference type="EMBL" id="KAE8260797.1"/>
    </source>
</evidence>
<feature type="compositionally biased region" description="Low complexity" evidence="1">
    <location>
        <begin position="248"/>
        <end position="270"/>
    </location>
</feature>
<feature type="region of interest" description="Disordered" evidence="1">
    <location>
        <begin position="235"/>
        <end position="279"/>
    </location>
</feature>
<feature type="compositionally biased region" description="Gly residues" evidence="1">
    <location>
        <begin position="576"/>
        <end position="603"/>
    </location>
</feature>